<dbReference type="PROSITE" id="PS51864">
    <property type="entry name" value="ASTACIN"/>
    <property type="match status" value="1"/>
</dbReference>
<sequence length="120" mass="13290">MHYGKKAFAFPGKISMQTTDPKFQDVIGHQKDASPNDYRKICKIYGCSTCAGGKVDLEDKEGQGSRDKDGDDDHDSVTEETVWIRWVHFVGRWPKWGCSTVATLADGTAVRLVLLKVANG</sequence>
<dbReference type="InterPro" id="IPR001506">
    <property type="entry name" value="Peptidase_M12A"/>
</dbReference>
<evidence type="ECO:0000313" key="5">
    <source>
        <dbReference type="Proteomes" id="UP000268014"/>
    </source>
</evidence>
<evidence type="ECO:0000313" key="4">
    <source>
        <dbReference type="EMBL" id="VDO32310.1"/>
    </source>
</evidence>
<evidence type="ECO:0000256" key="2">
    <source>
        <dbReference type="SAM" id="MobiDB-lite"/>
    </source>
</evidence>
<keyword evidence="5" id="KW-1185">Reference proteome</keyword>
<dbReference type="GO" id="GO:0006508">
    <property type="term" value="P:proteolysis"/>
    <property type="evidence" value="ECO:0007669"/>
    <property type="project" value="InterPro"/>
</dbReference>
<dbReference type="OrthoDB" id="5846943at2759"/>
<proteinExistence type="predicted"/>
<dbReference type="InterPro" id="IPR024079">
    <property type="entry name" value="MetalloPept_cat_dom_sf"/>
</dbReference>
<reference evidence="4 5" key="2">
    <citation type="submission" date="2018-11" db="EMBL/GenBank/DDBJ databases">
        <authorList>
            <consortium name="Pathogen Informatics"/>
        </authorList>
    </citation>
    <scope>NUCLEOTIDE SEQUENCE [LARGE SCALE GENOMIC DNA]</scope>
    <source>
        <strain evidence="4 5">MHpl1</strain>
    </source>
</reference>
<gene>
    <name evidence="4" type="ORF">HPLM_LOCUS7566</name>
</gene>
<feature type="compositionally biased region" description="Basic and acidic residues" evidence="2">
    <location>
        <begin position="55"/>
        <end position="77"/>
    </location>
</feature>
<comment type="caution">
    <text evidence="1">Lacks conserved residue(s) required for the propagation of feature annotation.</text>
</comment>
<accession>A0A0N4WAY1</accession>
<organism evidence="6">
    <name type="scientific">Haemonchus placei</name>
    <name type="common">Barber's pole worm</name>
    <dbReference type="NCBI Taxonomy" id="6290"/>
    <lineage>
        <taxon>Eukaryota</taxon>
        <taxon>Metazoa</taxon>
        <taxon>Ecdysozoa</taxon>
        <taxon>Nematoda</taxon>
        <taxon>Chromadorea</taxon>
        <taxon>Rhabditida</taxon>
        <taxon>Rhabditina</taxon>
        <taxon>Rhabditomorpha</taxon>
        <taxon>Strongyloidea</taxon>
        <taxon>Trichostrongylidae</taxon>
        <taxon>Haemonchus</taxon>
    </lineage>
</organism>
<dbReference type="GO" id="GO:0004222">
    <property type="term" value="F:metalloendopeptidase activity"/>
    <property type="evidence" value="ECO:0007669"/>
    <property type="project" value="InterPro"/>
</dbReference>
<evidence type="ECO:0000256" key="1">
    <source>
        <dbReference type="PROSITE-ProRule" id="PRU01211"/>
    </source>
</evidence>
<feature type="region of interest" description="Disordered" evidence="2">
    <location>
        <begin position="54"/>
        <end position="77"/>
    </location>
</feature>
<dbReference type="AlphaFoldDB" id="A0A0N4WAY1"/>
<dbReference type="Gene3D" id="3.40.390.10">
    <property type="entry name" value="Collagenase (Catalytic Domain)"/>
    <property type="match status" value="1"/>
</dbReference>
<dbReference type="Proteomes" id="UP000268014">
    <property type="component" value="Unassembled WGS sequence"/>
</dbReference>
<evidence type="ECO:0000313" key="6">
    <source>
        <dbReference type="WBParaSite" id="HPLM_0000757401-mRNA-1"/>
    </source>
</evidence>
<evidence type="ECO:0000259" key="3">
    <source>
        <dbReference type="PROSITE" id="PS51864"/>
    </source>
</evidence>
<name>A0A0N4WAY1_HAEPC</name>
<feature type="domain" description="Peptidase M12A" evidence="3">
    <location>
        <begin position="1"/>
        <end position="48"/>
    </location>
</feature>
<protein>
    <submittedName>
        <fullName evidence="6">Astacin domain-containing protein</fullName>
    </submittedName>
</protein>
<reference evidence="6" key="1">
    <citation type="submission" date="2017-02" db="UniProtKB">
        <authorList>
            <consortium name="WormBaseParasite"/>
        </authorList>
    </citation>
    <scope>IDENTIFICATION</scope>
</reference>
<dbReference type="EMBL" id="UZAF01016686">
    <property type="protein sequence ID" value="VDO32310.1"/>
    <property type="molecule type" value="Genomic_DNA"/>
</dbReference>
<dbReference type="WBParaSite" id="HPLM_0000757401-mRNA-1">
    <property type="protein sequence ID" value="HPLM_0000757401-mRNA-1"/>
    <property type="gene ID" value="HPLM_0000757401"/>
</dbReference>